<comment type="caution">
    <text evidence="2">The sequence shown here is derived from an EMBL/GenBank/DDBJ whole genome shotgun (WGS) entry which is preliminary data.</text>
</comment>
<dbReference type="AlphaFoldDB" id="A0AA36GTM1"/>
<name>A0AA36GTM1_CYLNA</name>
<protein>
    <submittedName>
        <fullName evidence="2">Uncharacterized protein</fullName>
    </submittedName>
</protein>
<proteinExistence type="predicted"/>
<evidence type="ECO:0000313" key="3">
    <source>
        <dbReference type="Proteomes" id="UP001176961"/>
    </source>
</evidence>
<organism evidence="2 3">
    <name type="scientific">Cylicocyclus nassatus</name>
    <name type="common">Nematode worm</name>
    <dbReference type="NCBI Taxonomy" id="53992"/>
    <lineage>
        <taxon>Eukaryota</taxon>
        <taxon>Metazoa</taxon>
        <taxon>Ecdysozoa</taxon>
        <taxon>Nematoda</taxon>
        <taxon>Chromadorea</taxon>
        <taxon>Rhabditida</taxon>
        <taxon>Rhabditina</taxon>
        <taxon>Rhabditomorpha</taxon>
        <taxon>Strongyloidea</taxon>
        <taxon>Strongylidae</taxon>
        <taxon>Cylicocyclus</taxon>
    </lineage>
</organism>
<dbReference type="Pfam" id="PF17619">
    <property type="entry name" value="SCVP"/>
    <property type="match status" value="1"/>
</dbReference>
<dbReference type="EMBL" id="CATQJL010000223">
    <property type="protein sequence ID" value="CAJ0597941.1"/>
    <property type="molecule type" value="Genomic_DNA"/>
</dbReference>
<evidence type="ECO:0000313" key="2">
    <source>
        <dbReference type="EMBL" id="CAJ0597941.1"/>
    </source>
</evidence>
<dbReference type="Proteomes" id="UP001176961">
    <property type="component" value="Unassembled WGS sequence"/>
</dbReference>
<sequence length="215" mass="24577">MLTIILITLFVNMEAARRPSQMGQWATTTFFTTLTYERNQEGPYTDVAKKEVLRQVRKTFIPDWETMYEMNVRNVRGKIALVVRVKNVSCDEVRNMAEEAKTHPLVKSVTVQCGSGQLVTATIFTDVFYEKGHDRQYMEVAKKEIRYQLRRNIKPFLKQLYKVNVRNVGGKFAVVVEMDVPDCRVATIMAKEAKISHPIIKSARVQCGSGPAINI</sequence>
<feature type="signal peptide" evidence="1">
    <location>
        <begin position="1"/>
        <end position="16"/>
    </location>
</feature>
<evidence type="ECO:0000256" key="1">
    <source>
        <dbReference type="SAM" id="SignalP"/>
    </source>
</evidence>
<accession>A0AA36GTM1</accession>
<keyword evidence="3" id="KW-1185">Reference proteome</keyword>
<keyword evidence="1" id="KW-0732">Signal</keyword>
<gene>
    <name evidence="2" type="ORF">CYNAS_LOCUS9924</name>
</gene>
<feature type="chain" id="PRO_5041418406" evidence="1">
    <location>
        <begin position="17"/>
        <end position="215"/>
    </location>
</feature>
<reference evidence="2" key="1">
    <citation type="submission" date="2023-07" db="EMBL/GenBank/DDBJ databases">
        <authorList>
            <consortium name="CYATHOMIX"/>
        </authorList>
    </citation>
    <scope>NUCLEOTIDE SEQUENCE</scope>
    <source>
        <strain evidence="2">N/A</strain>
    </source>
</reference>
<dbReference type="InterPro" id="IPR035126">
    <property type="entry name" value="SCVP"/>
</dbReference>